<keyword evidence="1" id="KW-1133">Transmembrane helix</keyword>
<reference evidence="3" key="1">
    <citation type="journal article" date="2012" name="Stand. Genomic Sci.">
        <title>Genome sequence of the Antarctic rhodopsins-containing flavobacterium Gillisia limnaea type strain (R-8282(T)).</title>
        <authorList>
            <person name="Riedel T."/>
            <person name="Held B."/>
            <person name="Nolan M."/>
            <person name="Lucas S."/>
            <person name="Lapidus A."/>
            <person name="Tice H."/>
            <person name="Del Rio T.G."/>
            <person name="Cheng J.F."/>
            <person name="Han C."/>
            <person name="Tapia R."/>
            <person name="Goodwin L.A."/>
            <person name="Pitluck S."/>
            <person name="Liolios K."/>
            <person name="Mavromatis K."/>
            <person name="Pagani I."/>
            <person name="Ivanova N."/>
            <person name="Mikhailova N."/>
            <person name="Pati A."/>
            <person name="Chen A."/>
            <person name="Palaniappan K."/>
            <person name="Land M."/>
            <person name="Rohde M."/>
            <person name="Tindall B.J."/>
            <person name="Detter J.C."/>
            <person name="Goker M."/>
            <person name="Bristow J."/>
            <person name="Eisen J.A."/>
            <person name="Markowitz V."/>
            <person name="Hugenholtz P."/>
            <person name="Kyrpides N.C."/>
            <person name="Klenk H.P."/>
            <person name="Woyke T."/>
        </authorList>
    </citation>
    <scope>NUCLEOTIDE SEQUENCE [LARGE SCALE GENOMIC DNA]</scope>
    <source>
        <strain evidence="3">DSM 15749 / LMG 21470 / R-8282</strain>
    </source>
</reference>
<dbReference type="eggNOG" id="ENOG502ZCWB">
    <property type="taxonomic scope" value="Bacteria"/>
</dbReference>
<sequence length="188" mass="22073">MEDRIQIINTFKSMIGERKKSINNRLVFLWLISLVNISIVLFSTIIAINSFDLGFHFGIQKEWSESASLVLSGLGFILFTPHLLLEILLMNHLKKVILERKEKDYEALNMKFQKQINYLNKNNNSKILMIVLTFIILFGALMRSVNKNDFLYWGNFKIPFLILILFIISYVISNYKKLNSNIKTYEQQ</sequence>
<feature type="transmembrane region" description="Helical" evidence="1">
    <location>
        <begin position="127"/>
        <end position="145"/>
    </location>
</feature>
<evidence type="ECO:0000313" key="3">
    <source>
        <dbReference type="Proteomes" id="UP000003844"/>
    </source>
</evidence>
<keyword evidence="1" id="KW-0472">Membrane</keyword>
<protein>
    <submittedName>
        <fullName evidence="2">Uncharacterized protein</fullName>
    </submittedName>
</protein>
<feature type="transmembrane region" description="Helical" evidence="1">
    <location>
        <begin position="27"/>
        <end position="48"/>
    </location>
</feature>
<keyword evidence="3" id="KW-1185">Reference proteome</keyword>
<dbReference type="EMBL" id="JH594605">
    <property type="protein sequence ID" value="EHQ04178.1"/>
    <property type="molecule type" value="Genomic_DNA"/>
</dbReference>
<evidence type="ECO:0000256" key="1">
    <source>
        <dbReference type="SAM" id="Phobius"/>
    </source>
</evidence>
<name>H2BQK9_GILLR</name>
<keyword evidence="1" id="KW-0812">Transmembrane</keyword>
<dbReference type="RefSeq" id="WP_006987070.1">
    <property type="nucleotide sequence ID" value="NZ_JH594605.1"/>
</dbReference>
<dbReference type="Proteomes" id="UP000003844">
    <property type="component" value="Unassembled WGS sequence"/>
</dbReference>
<proteinExistence type="predicted"/>
<gene>
    <name evidence="2" type="ORF">Gilli_0016</name>
</gene>
<feature type="transmembrane region" description="Helical" evidence="1">
    <location>
        <begin position="151"/>
        <end position="173"/>
    </location>
</feature>
<organism evidence="2 3">
    <name type="scientific">Gillisia limnaea (strain DSM 15749 / LMG 21470 / R-8282)</name>
    <dbReference type="NCBI Taxonomy" id="865937"/>
    <lineage>
        <taxon>Bacteria</taxon>
        <taxon>Pseudomonadati</taxon>
        <taxon>Bacteroidota</taxon>
        <taxon>Flavobacteriia</taxon>
        <taxon>Flavobacteriales</taxon>
        <taxon>Flavobacteriaceae</taxon>
        <taxon>Gillisia</taxon>
    </lineage>
</organism>
<evidence type="ECO:0000313" key="2">
    <source>
        <dbReference type="EMBL" id="EHQ04178.1"/>
    </source>
</evidence>
<accession>H2BQK9</accession>
<dbReference type="HOGENOM" id="CLU_1439212_0_0_10"/>
<dbReference type="OrthoDB" id="1459801at2"/>
<dbReference type="STRING" id="865937.Gilli_0016"/>
<dbReference type="AlphaFoldDB" id="H2BQK9"/>
<feature type="transmembrane region" description="Helical" evidence="1">
    <location>
        <begin position="68"/>
        <end position="90"/>
    </location>
</feature>